<sequence length="323" mass="36568">MADNIISRLVIGQPQNPGLTMCQRCTPAGTATFTTTVPWNRSGFDHYWPFSLPPLQCPNTNCSSSAPRTMETRPKRARYEQIPHDPISTLSTPSHRIVSVHALFYTFNPVQTQIVLIRSPTRSSFSMPMATISPPSTRTGLLDEILKTVRIALNRSLIPEVVIDQVVDRQRHIPDIFRYDNLAIIIHPINQKQIDLMKSVESLQTCQINVLDVVLPNRSSSTPKLAVTTQAVLGCMELGSYLQFRLAPLTIRHSYVSAIELHPSELLEYEYGAILPSMSRHQRQYVLLEVLILIIIPHNQFVWFQILLININFTVFRGFAGLK</sequence>
<proteinExistence type="predicted"/>
<dbReference type="AlphaFoldDB" id="A0A0H5RAT7"/>
<name>A0A0H5RAT7_9EUKA</name>
<organism evidence="1">
    <name type="scientific">Spongospora subterranea</name>
    <dbReference type="NCBI Taxonomy" id="70186"/>
    <lineage>
        <taxon>Eukaryota</taxon>
        <taxon>Sar</taxon>
        <taxon>Rhizaria</taxon>
        <taxon>Endomyxa</taxon>
        <taxon>Phytomyxea</taxon>
        <taxon>Plasmodiophorida</taxon>
        <taxon>Plasmodiophoridae</taxon>
        <taxon>Spongospora</taxon>
    </lineage>
</organism>
<dbReference type="EMBL" id="HACM01010320">
    <property type="protein sequence ID" value="CRZ10762.1"/>
    <property type="molecule type" value="Transcribed_RNA"/>
</dbReference>
<protein>
    <submittedName>
        <fullName evidence="1">Uncharacterized protein</fullName>
    </submittedName>
</protein>
<evidence type="ECO:0000313" key="1">
    <source>
        <dbReference type="EMBL" id="CRZ10762.1"/>
    </source>
</evidence>
<accession>A0A0H5RAT7</accession>
<reference evidence="1" key="1">
    <citation type="submission" date="2015-04" db="EMBL/GenBank/DDBJ databases">
        <title>The genome sequence of the plant pathogenic Rhizarian Plasmodiophora brassicae reveals insights in its biotrophic life cycle and the origin of chitin synthesis.</title>
        <authorList>
            <person name="Schwelm A."/>
            <person name="Fogelqvist J."/>
            <person name="Knaust A."/>
            <person name="Julke S."/>
            <person name="Lilja T."/>
            <person name="Dhandapani V."/>
            <person name="Bonilla-Rosso G."/>
            <person name="Karlsson M."/>
            <person name="Shevchenko A."/>
            <person name="Choi S.R."/>
            <person name="Kim H.G."/>
            <person name="Park J.Y."/>
            <person name="Lim Y.P."/>
            <person name="Ludwig-Muller J."/>
            <person name="Dixelius C."/>
        </authorList>
    </citation>
    <scope>NUCLEOTIDE SEQUENCE</scope>
    <source>
        <tissue evidence="1">Potato root galls</tissue>
    </source>
</reference>